<dbReference type="Pfam" id="PF16945">
    <property type="entry name" value="Phage_r1t_holin"/>
    <property type="match status" value="1"/>
</dbReference>
<accession>F8K4D3</accession>
<organism evidence="2 3">
    <name type="scientific">Streptantibioticus cattleyicolor (strain ATCC 35852 / DSM 46488 / JCM 4925 / NBRC 14057 / NRRL 8057)</name>
    <name type="common">Streptomyces cattleya</name>
    <dbReference type="NCBI Taxonomy" id="1003195"/>
    <lineage>
        <taxon>Bacteria</taxon>
        <taxon>Bacillati</taxon>
        <taxon>Actinomycetota</taxon>
        <taxon>Actinomycetes</taxon>
        <taxon>Kitasatosporales</taxon>
        <taxon>Streptomycetaceae</taxon>
        <taxon>Streptantibioticus</taxon>
    </lineage>
</organism>
<dbReference type="KEGG" id="scy:SCATT_15210"/>
<dbReference type="InterPro" id="IPR020109">
    <property type="entry name" value="Holin_r1t"/>
</dbReference>
<accession>G8X206</accession>
<gene>
    <name evidence="2" type="ordered locus">SCATT_15210</name>
</gene>
<evidence type="ECO:0000313" key="2">
    <source>
        <dbReference type="EMBL" id="AEW93892.1"/>
    </source>
</evidence>
<sequence>MISRRWLDLGERTISTYVQAVLGLLLADSTGLMSLGSLRAAAVAALPAALAAVKAAFALGLGSSGTASLLPTPGTAAPAGMGPQAAEPDVEPAAG</sequence>
<dbReference type="Proteomes" id="UP000007842">
    <property type="component" value="Chromosome"/>
</dbReference>
<proteinExistence type="predicted"/>
<evidence type="ECO:0000256" key="1">
    <source>
        <dbReference type="SAM" id="MobiDB-lite"/>
    </source>
</evidence>
<protein>
    <submittedName>
        <fullName evidence="2">Uncharacterized protein</fullName>
    </submittedName>
</protein>
<reference evidence="3" key="1">
    <citation type="submission" date="2011-12" db="EMBL/GenBank/DDBJ databases">
        <title>Complete genome sequence of Streptomyces cattleya strain DSM 46488.</title>
        <authorList>
            <person name="Ou H.-Y."/>
            <person name="Li P."/>
            <person name="Zhao C."/>
            <person name="O'Hagan D."/>
            <person name="Deng Z."/>
        </authorList>
    </citation>
    <scope>NUCLEOTIDE SEQUENCE [LARGE SCALE GENOMIC DNA]</scope>
    <source>
        <strain evidence="3">ATCC 35852 / DSM 46488 / JCM 4925 / NBRC 14057 / NRRL 8057</strain>
    </source>
</reference>
<dbReference type="EMBL" id="CP003219">
    <property type="protein sequence ID" value="AEW93892.1"/>
    <property type="molecule type" value="Genomic_DNA"/>
</dbReference>
<evidence type="ECO:0000313" key="3">
    <source>
        <dbReference type="Proteomes" id="UP000007842"/>
    </source>
</evidence>
<name>F8K4D3_STREN</name>
<dbReference type="HOGENOM" id="CLU_184562_0_0_11"/>
<feature type="region of interest" description="Disordered" evidence="1">
    <location>
        <begin position="72"/>
        <end position="95"/>
    </location>
</feature>
<keyword evidence="3" id="KW-1185">Reference proteome</keyword>
<dbReference type="PATRIC" id="fig|1003195.11.peg.3095"/>
<dbReference type="RefSeq" id="WP_014142277.1">
    <property type="nucleotide sequence ID" value="NC_016111.1"/>
</dbReference>
<dbReference type="KEGG" id="sct:SCAT_1519"/>
<dbReference type="STRING" id="1003195.SCATT_15210"/>
<dbReference type="AlphaFoldDB" id="F8K4D3"/>